<keyword evidence="3 5" id="KW-1133">Transmembrane helix</keyword>
<dbReference type="GO" id="GO:0051119">
    <property type="term" value="F:sugar transmembrane transporter activity"/>
    <property type="evidence" value="ECO:0007669"/>
    <property type="project" value="InterPro"/>
</dbReference>
<dbReference type="InterPro" id="IPR047662">
    <property type="entry name" value="SemiSWEET"/>
</dbReference>
<dbReference type="OrthoDB" id="122062at2"/>
<accession>A0A229FT26</accession>
<protein>
    <recommendedName>
        <fullName evidence="8">Glutathione synthetase</fullName>
    </recommendedName>
</protein>
<keyword evidence="4 5" id="KW-0472">Membrane</keyword>
<dbReference type="GO" id="GO:0016020">
    <property type="term" value="C:membrane"/>
    <property type="evidence" value="ECO:0007669"/>
    <property type="project" value="UniProtKB-SubCell"/>
</dbReference>
<feature type="transmembrane region" description="Helical" evidence="5">
    <location>
        <begin position="62"/>
        <end position="79"/>
    </location>
</feature>
<feature type="transmembrane region" description="Helical" evidence="5">
    <location>
        <begin position="37"/>
        <end position="56"/>
    </location>
</feature>
<dbReference type="Proteomes" id="UP000215188">
    <property type="component" value="Unassembled WGS sequence"/>
</dbReference>
<reference evidence="6 7" key="1">
    <citation type="submission" date="2017-06" db="EMBL/GenBank/DDBJ databases">
        <title>Reclassification of a Polynucleobacter cosmopolitanus strain isolated from tropical Lake Victoria as Polynucleobacter victoriensis comb. nov.</title>
        <authorList>
            <person name="Hahn M.W."/>
        </authorList>
    </citation>
    <scope>NUCLEOTIDE SEQUENCE [LARGE SCALE GENOMIC DNA]</scope>
    <source>
        <strain evidence="6 7">MWH-MoIso2</strain>
    </source>
</reference>
<dbReference type="EMBL" id="NJGG01000002">
    <property type="protein sequence ID" value="OXL15033.1"/>
    <property type="molecule type" value="Genomic_DNA"/>
</dbReference>
<dbReference type="RefSeq" id="WP_089516105.1">
    <property type="nucleotide sequence ID" value="NZ_NJGG01000002.1"/>
</dbReference>
<sequence length="99" mass="10956">MDFDNLLGFIAATITTAAFIPQTYRSITTRDLSGISLGMYATFTFGIILWIIYGILIGSGPILVANIITFVLSATILYLKIQHLMAHRQGDQNKANHHE</sequence>
<keyword evidence="2 5" id="KW-0812">Transmembrane</keyword>
<evidence type="ECO:0000256" key="4">
    <source>
        <dbReference type="ARBA" id="ARBA00023136"/>
    </source>
</evidence>
<dbReference type="NCBIfam" id="NF037968">
    <property type="entry name" value="SemiSWEET_2"/>
    <property type="match status" value="1"/>
</dbReference>
<proteinExistence type="predicted"/>
<gene>
    <name evidence="6" type="ORF">AOC33_06895</name>
</gene>
<comment type="caution">
    <text evidence="6">The sequence shown here is derived from an EMBL/GenBank/DDBJ whole genome shotgun (WGS) entry which is preliminary data.</text>
</comment>
<evidence type="ECO:0000256" key="3">
    <source>
        <dbReference type="ARBA" id="ARBA00022989"/>
    </source>
</evidence>
<dbReference type="AlphaFoldDB" id="A0A229FT26"/>
<evidence type="ECO:0008006" key="8">
    <source>
        <dbReference type="Google" id="ProtNLM"/>
    </source>
</evidence>
<keyword evidence="7" id="KW-1185">Reference proteome</keyword>
<evidence type="ECO:0000313" key="7">
    <source>
        <dbReference type="Proteomes" id="UP000215188"/>
    </source>
</evidence>
<feature type="transmembrane region" description="Helical" evidence="5">
    <location>
        <begin position="6"/>
        <end position="25"/>
    </location>
</feature>
<organism evidence="6 7">
    <name type="scientific">Polynucleobacter cosmopolitanus</name>
    <dbReference type="NCBI Taxonomy" id="351345"/>
    <lineage>
        <taxon>Bacteria</taxon>
        <taxon>Pseudomonadati</taxon>
        <taxon>Pseudomonadota</taxon>
        <taxon>Betaproteobacteria</taxon>
        <taxon>Burkholderiales</taxon>
        <taxon>Burkholderiaceae</taxon>
        <taxon>Polynucleobacter</taxon>
    </lineage>
</organism>
<comment type="subcellular location">
    <subcellularLocation>
        <location evidence="1">Membrane</location>
        <topology evidence="1">Multi-pass membrane protein</topology>
    </subcellularLocation>
</comment>
<evidence type="ECO:0000256" key="2">
    <source>
        <dbReference type="ARBA" id="ARBA00022692"/>
    </source>
</evidence>
<evidence type="ECO:0000256" key="1">
    <source>
        <dbReference type="ARBA" id="ARBA00004141"/>
    </source>
</evidence>
<dbReference type="Pfam" id="PF04193">
    <property type="entry name" value="PQ-loop"/>
    <property type="match status" value="1"/>
</dbReference>
<evidence type="ECO:0000256" key="5">
    <source>
        <dbReference type="SAM" id="Phobius"/>
    </source>
</evidence>
<name>A0A229FT26_9BURK</name>
<dbReference type="Gene3D" id="1.20.1280.290">
    <property type="match status" value="1"/>
</dbReference>
<evidence type="ECO:0000313" key="6">
    <source>
        <dbReference type="EMBL" id="OXL15033.1"/>
    </source>
</evidence>
<dbReference type="InterPro" id="IPR006603">
    <property type="entry name" value="PQ-loop_rpt"/>
</dbReference>